<evidence type="ECO:0000313" key="5">
    <source>
        <dbReference type="Proteomes" id="UP001153712"/>
    </source>
</evidence>
<keyword evidence="2" id="KW-0964">Secreted</keyword>
<organism evidence="4 5">
    <name type="scientific">Phyllotreta striolata</name>
    <name type="common">Striped flea beetle</name>
    <name type="synonym">Crioceris striolata</name>
    <dbReference type="NCBI Taxonomy" id="444603"/>
    <lineage>
        <taxon>Eukaryota</taxon>
        <taxon>Metazoa</taxon>
        <taxon>Ecdysozoa</taxon>
        <taxon>Arthropoda</taxon>
        <taxon>Hexapoda</taxon>
        <taxon>Insecta</taxon>
        <taxon>Pterygota</taxon>
        <taxon>Neoptera</taxon>
        <taxon>Endopterygota</taxon>
        <taxon>Coleoptera</taxon>
        <taxon>Polyphaga</taxon>
        <taxon>Cucujiformia</taxon>
        <taxon>Chrysomeloidea</taxon>
        <taxon>Chrysomelidae</taxon>
        <taxon>Galerucinae</taxon>
        <taxon>Alticini</taxon>
        <taxon>Phyllotreta</taxon>
    </lineage>
</organism>
<evidence type="ECO:0000313" key="4">
    <source>
        <dbReference type="EMBL" id="CAG9863692.1"/>
    </source>
</evidence>
<dbReference type="InterPro" id="IPR001283">
    <property type="entry name" value="CRISP-related"/>
</dbReference>
<protein>
    <recommendedName>
        <fullName evidence="3">SCP domain-containing protein</fullName>
    </recommendedName>
</protein>
<dbReference type="SMART" id="SM00198">
    <property type="entry name" value="SCP"/>
    <property type="match status" value="1"/>
</dbReference>
<proteinExistence type="predicted"/>
<dbReference type="Gene3D" id="3.40.33.10">
    <property type="entry name" value="CAP"/>
    <property type="match status" value="1"/>
</dbReference>
<feature type="domain" description="SCP" evidence="3">
    <location>
        <begin position="42"/>
        <end position="199"/>
    </location>
</feature>
<dbReference type="InterPro" id="IPR002413">
    <property type="entry name" value="V5_allergen-like"/>
</dbReference>
<comment type="subcellular location">
    <subcellularLocation>
        <location evidence="1">Secreted</location>
    </subcellularLocation>
</comment>
<keyword evidence="5" id="KW-1185">Reference proteome</keyword>
<dbReference type="Proteomes" id="UP001153712">
    <property type="component" value="Chromosome 7"/>
</dbReference>
<dbReference type="EMBL" id="OU900100">
    <property type="protein sequence ID" value="CAG9863692.1"/>
    <property type="molecule type" value="Genomic_DNA"/>
</dbReference>
<evidence type="ECO:0000259" key="3">
    <source>
        <dbReference type="SMART" id="SM00198"/>
    </source>
</evidence>
<dbReference type="PANTHER" id="PTHR10334">
    <property type="entry name" value="CYSTEINE-RICH SECRETORY PROTEIN-RELATED"/>
    <property type="match status" value="1"/>
</dbReference>
<dbReference type="SUPFAM" id="SSF55797">
    <property type="entry name" value="PR-1-like"/>
    <property type="match status" value="1"/>
</dbReference>
<dbReference type="CDD" id="cd05380">
    <property type="entry name" value="CAP_euk"/>
    <property type="match status" value="1"/>
</dbReference>
<dbReference type="Pfam" id="PF00188">
    <property type="entry name" value="CAP"/>
    <property type="match status" value="1"/>
</dbReference>
<name>A0A9N9XSQ8_PHYSR</name>
<evidence type="ECO:0000256" key="2">
    <source>
        <dbReference type="ARBA" id="ARBA00022525"/>
    </source>
</evidence>
<dbReference type="OrthoDB" id="43654at2759"/>
<evidence type="ECO:0000256" key="1">
    <source>
        <dbReference type="ARBA" id="ARBA00004613"/>
    </source>
</evidence>
<dbReference type="InterPro" id="IPR014044">
    <property type="entry name" value="CAP_dom"/>
</dbReference>
<sequence length="247" mass="27298">MWPTTAVRKGSGPLIAIIALTLIGDAAACARTMLRTSGVSDYDKELILDLHNAMRQSIALGQIGGQPPATNMMEMKWDDELARGAQRWTSTCYAEQHDKNRHVSRFPVGQNIATTWTTKPPRSYYDTEPDFADAITKWFNEFKLFHFGGIGPGRTGHYTQMIWADTNLVGCGYSFYYDPSKGYTKNYICNYGPGGNVLGQTPYTKGYPNCNGNGLTDSTKFSGLCDKPSSSNSDDLFFGISNYLNGK</sequence>
<dbReference type="PRINTS" id="PR00838">
    <property type="entry name" value="V5ALLERGEN"/>
</dbReference>
<dbReference type="InterPro" id="IPR018244">
    <property type="entry name" value="Allrgn_V5/Tpx1_CS"/>
</dbReference>
<dbReference type="GO" id="GO:0005576">
    <property type="term" value="C:extracellular region"/>
    <property type="evidence" value="ECO:0007669"/>
    <property type="project" value="UniProtKB-SubCell"/>
</dbReference>
<dbReference type="InterPro" id="IPR035940">
    <property type="entry name" value="CAP_sf"/>
</dbReference>
<reference evidence="4" key="1">
    <citation type="submission" date="2022-01" db="EMBL/GenBank/DDBJ databases">
        <authorList>
            <person name="King R."/>
        </authorList>
    </citation>
    <scope>NUCLEOTIDE SEQUENCE</scope>
</reference>
<gene>
    <name evidence="4" type="ORF">PHYEVI_LOCUS9976</name>
</gene>
<dbReference type="PROSITE" id="PS01009">
    <property type="entry name" value="CRISP_1"/>
    <property type="match status" value="1"/>
</dbReference>
<dbReference type="PRINTS" id="PR00837">
    <property type="entry name" value="V5TPXLIKE"/>
</dbReference>
<dbReference type="AlphaFoldDB" id="A0A9N9XSQ8"/>
<accession>A0A9N9XSQ8</accession>